<dbReference type="InterPro" id="IPR042259">
    <property type="entry name" value="Raco-like_middle_sf"/>
</dbReference>
<organism evidence="4 5">
    <name type="scientific">Kouleothrix aurantiaca</name>
    <dbReference type="NCBI Taxonomy" id="186479"/>
    <lineage>
        <taxon>Bacteria</taxon>
        <taxon>Bacillati</taxon>
        <taxon>Chloroflexota</taxon>
        <taxon>Chloroflexia</taxon>
        <taxon>Chloroflexales</taxon>
        <taxon>Roseiflexineae</taxon>
        <taxon>Roseiflexaceae</taxon>
        <taxon>Kouleothrix</taxon>
    </lineage>
</organism>
<dbReference type="Pfam" id="PF17651">
    <property type="entry name" value="Raco_middle"/>
    <property type="match status" value="1"/>
</dbReference>
<evidence type="ECO:0000256" key="1">
    <source>
        <dbReference type="SAM" id="MobiDB-lite"/>
    </source>
</evidence>
<dbReference type="InterPro" id="IPR052911">
    <property type="entry name" value="Corrinoid_activation_enz"/>
</dbReference>
<dbReference type="AlphaFoldDB" id="A0A0P9FBV3"/>
<dbReference type="PANTHER" id="PTHR42895">
    <property type="entry name" value="IRON-SULFUR CLUSTER-BINDING PROTEIN-RELATED"/>
    <property type="match status" value="1"/>
</dbReference>
<dbReference type="PANTHER" id="PTHR42895:SF1">
    <property type="entry name" value="IRON-SULFUR CLUSTER PROTEIN"/>
    <property type="match status" value="1"/>
</dbReference>
<evidence type="ECO:0000259" key="3">
    <source>
        <dbReference type="Pfam" id="PF17651"/>
    </source>
</evidence>
<evidence type="ECO:0000313" key="5">
    <source>
        <dbReference type="Proteomes" id="UP000050509"/>
    </source>
</evidence>
<feature type="domain" description="RACo-like middle region" evidence="3">
    <location>
        <begin position="2"/>
        <end position="135"/>
    </location>
</feature>
<dbReference type="InterPro" id="IPR041414">
    <property type="entry name" value="Raco-like_middle"/>
</dbReference>
<gene>
    <name evidence="4" type="ORF">SE17_29125</name>
</gene>
<accession>A0A0P9FBV3</accession>
<feature type="domain" description="RACo C-terminal" evidence="2">
    <location>
        <begin position="276"/>
        <end position="434"/>
    </location>
</feature>
<dbReference type="Proteomes" id="UP000050509">
    <property type="component" value="Unassembled WGS sequence"/>
</dbReference>
<dbReference type="EMBL" id="LJCR01001600">
    <property type="protein sequence ID" value="KPV50065.1"/>
    <property type="molecule type" value="Genomic_DNA"/>
</dbReference>
<reference evidence="4 5" key="1">
    <citation type="submission" date="2015-09" db="EMBL/GenBank/DDBJ databases">
        <title>Draft genome sequence of Kouleothrix aurantiaca JCM 19913.</title>
        <authorList>
            <person name="Hemp J."/>
        </authorList>
    </citation>
    <scope>NUCLEOTIDE SEQUENCE [LARGE SCALE GENOMIC DNA]</scope>
    <source>
        <strain evidence="4 5">COM-B</strain>
    </source>
</reference>
<feature type="region of interest" description="Disordered" evidence="1">
    <location>
        <begin position="253"/>
        <end position="283"/>
    </location>
</feature>
<sequence>VLATESMMNPQVTYGEDLMSRVSYAMMHADGLKKMHEAIIAGLNKLAGMAAHAAGLRARDIHEIVLAGNTVMHHILLGLDPTDLGGAPFTLATHAPIDIKARDLGLKLHPGANVHFMALEAGHVGSDNVGVLVAEAPDQQDSIMLVIDVGTNAEILLGNRERLLSCSSPTGPAFEGAQIAHGQRAAPGAIERVRIDPATKEPRFKVIGREDWSNELEPGEIGATGICGSGIIEVVAEMFTAGVLRADGRFDDSQQSAVSSQQNGDGLGDAELPTANGQLPTGRVRWNGPKAEYVLATPDQTATGREIVVTQDDVRNIQLAKGALYAGCKLLMHRRGVDHVDKIVLAGAFGSYIDPLRAMVLGLYPDCDLSQVYAVGNAAGDGARIALLSKSRRAEAARAARKVDYIETAIDPEFQAEFVGAMHMPHMSDAFPHLDALGILPARAEAAESDRARRRRERRAR</sequence>
<dbReference type="Pfam" id="PF14574">
    <property type="entry name" value="RACo_C_ter"/>
    <property type="match status" value="2"/>
</dbReference>
<proteinExistence type="predicted"/>
<comment type="caution">
    <text evidence="4">The sequence shown here is derived from an EMBL/GenBank/DDBJ whole genome shotgun (WGS) entry which is preliminary data.</text>
</comment>
<evidence type="ECO:0000259" key="2">
    <source>
        <dbReference type="Pfam" id="PF14574"/>
    </source>
</evidence>
<dbReference type="Gene3D" id="3.30.420.480">
    <property type="entry name" value="Domain of unknown function (DUF4445)"/>
    <property type="match status" value="1"/>
</dbReference>
<name>A0A0P9FBV3_9CHLR</name>
<protein>
    <submittedName>
        <fullName evidence="4">Ferredoxin</fullName>
    </submittedName>
</protein>
<keyword evidence="5" id="KW-1185">Reference proteome</keyword>
<dbReference type="PATRIC" id="fig|186479.3.peg.2384"/>
<evidence type="ECO:0000313" key="4">
    <source>
        <dbReference type="EMBL" id="KPV50065.1"/>
    </source>
</evidence>
<feature type="non-terminal residue" evidence="4">
    <location>
        <position position="1"/>
    </location>
</feature>
<dbReference type="InterPro" id="IPR027980">
    <property type="entry name" value="RACo_C"/>
</dbReference>
<feature type="compositionally biased region" description="Low complexity" evidence="1">
    <location>
        <begin position="253"/>
        <end position="262"/>
    </location>
</feature>
<feature type="domain" description="RACo C-terminal" evidence="2">
    <location>
        <begin position="143"/>
        <end position="261"/>
    </location>
</feature>